<gene>
    <name evidence="6" type="ORF">C8Q69DRAFT_82790</name>
</gene>
<comment type="similarity">
    <text evidence="1">Belongs to the Gfa family.</text>
</comment>
<sequence>MSAKTCMGACLCGKLKYRIDLSPDQPLPKLVICHCISCKRYTGSAYSSNIIVPQSAFTFTSGEPKLFMDDTDAGPKLRRQFCGDCGSPITSEPNQSPDLIVIKSGTLYDRDLFTEVGAEIYCSRKDKFLDNLSGAHPRMEKGTE</sequence>
<organism evidence="6 7">
    <name type="scientific">Byssochlamys spectabilis</name>
    <name type="common">Paecilomyces variotii</name>
    <dbReference type="NCBI Taxonomy" id="264951"/>
    <lineage>
        <taxon>Eukaryota</taxon>
        <taxon>Fungi</taxon>
        <taxon>Dikarya</taxon>
        <taxon>Ascomycota</taxon>
        <taxon>Pezizomycotina</taxon>
        <taxon>Eurotiomycetes</taxon>
        <taxon>Eurotiomycetidae</taxon>
        <taxon>Eurotiales</taxon>
        <taxon>Thermoascaceae</taxon>
        <taxon>Paecilomyces</taxon>
    </lineage>
</organism>
<evidence type="ECO:0000256" key="3">
    <source>
        <dbReference type="ARBA" id="ARBA00022833"/>
    </source>
</evidence>
<dbReference type="GeneID" id="39603355"/>
<feature type="domain" description="CENP-V/GFA" evidence="5">
    <location>
        <begin position="6"/>
        <end position="122"/>
    </location>
</feature>
<dbReference type="VEuPathDB" id="FungiDB:C8Q69DRAFT_82790"/>
<evidence type="ECO:0000256" key="4">
    <source>
        <dbReference type="ARBA" id="ARBA00023239"/>
    </source>
</evidence>
<proteinExistence type="inferred from homology"/>
<dbReference type="EMBL" id="RCNU01000012">
    <property type="protein sequence ID" value="RWQ92562.1"/>
    <property type="molecule type" value="Genomic_DNA"/>
</dbReference>
<dbReference type="Gene3D" id="3.90.1590.10">
    <property type="entry name" value="glutathione-dependent formaldehyde- activating enzyme (gfa)"/>
    <property type="match status" value="1"/>
</dbReference>
<name>A0A443HL84_BYSSP</name>
<accession>A0A443HL84</accession>
<reference evidence="6 7" key="1">
    <citation type="journal article" date="2018" name="Front. Microbiol.">
        <title>Genomic and genetic insights into a cosmopolitan fungus, Paecilomyces variotii (Eurotiales).</title>
        <authorList>
            <person name="Urquhart A.S."/>
            <person name="Mondo S.J."/>
            <person name="Makela M.R."/>
            <person name="Hane J.K."/>
            <person name="Wiebenga A."/>
            <person name="He G."/>
            <person name="Mihaltcheva S."/>
            <person name="Pangilinan J."/>
            <person name="Lipzen A."/>
            <person name="Barry K."/>
            <person name="de Vries R.P."/>
            <person name="Grigoriev I.V."/>
            <person name="Idnurm A."/>
        </authorList>
    </citation>
    <scope>NUCLEOTIDE SEQUENCE [LARGE SCALE GENOMIC DNA]</scope>
    <source>
        <strain evidence="6 7">CBS 101075</strain>
    </source>
</reference>
<dbReference type="RefSeq" id="XP_028482207.1">
    <property type="nucleotide sequence ID" value="XM_028634078.1"/>
</dbReference>
<evidence type="ECO:0000313" key="6">
    <source>
        <dbReference type="EMBL" id="RWQ92562.1"/>
    </source>
</evidence>
<dbReference type="OrthoDB" id="9985472at2759"/>
<dbReference type="InterPro" id="IPR006913">
    <property type="entry name" value="CENP-V/GFA"/>
</dbReference>
<dbReference type="STRING" id="264951.A0A443HL84"/>
<dbReference type="SUPFAM" id="SSF51316">
    <property type="entry name" value="Mss4-like"/>
    <property type="match status" value="1"/>
</dbReference>
<dbReference type="PANTHER" id="PTHR33337:SF36">
    <property type="entry name" value="DUF636 DOMAIN PROTEIN (AFU_ORTHOLOGUE AFUA_3G01340)"/>
    <property type="match status" value="1"/>
</dbReference>
<keyword evidence="2" id="KW-0479">Metal-binding</keyword>
<dbReference type="AlphaFoldDB" id="A0A443HL84"/>
<protein>
    <submittedName>
        <fullName evidence="6">DUF636 domain protein</fullName>
    </submittedName>
</protein>
<dbReference type="GO" id="GO:0046872">
    <property type="term" value="F:metal ion binding"/>
    <property type="evidence" value="ECO:0007669"/>
    <property type="project" value="UniProtKB-KW"/>
</dbReference>
<dbReference type="GO" id="GO:0016846">
    <property type="term" value="F:carbon-sulfur lyase activity"/>
    <property type="evidence" value="ECO:0007669"/>
    <property type="project" value="InterPro"/>
</dbReference>
<keyword evidence="4" id="KW-0456">Lyase</keyword>
<dbReference type="PANTHER" id="PTHR33337">
    <property type="entry name" value="GFA DOMAIN-CONTAINING PROTEIN"/>
    <property type="match status" value="1"/>
</dbReference>
<evidence type="ECO:0000313" key="7">
    <source>
        <dbReference type="Proteomes" id="UP000283841"/>
    </source>
</evidence>
<evidence type="ECO:0000256" key="2">
    <source>
        <dbReference type="ARBA" id="ARBA00022723"/>
    </source>
</evidence>
<comment type="caution">
    <text evidence="6">The sequence shown here is derived from an EMBL/GenBank/DDBJ whole genome shotgun (WGS) entry which is preliminary data.</text>
</comment>
<keyword evidence="3" id="KW-0862">Zinc</keyword>
<dbReference type="Proteomes" id="UP000283841">
    <property type="component" value="Unassembled WGS sequence"/>
</dbReference>
<dbReference type="InterPro" id="IPR011057">
    <property type="entry name" value="Mss4-like_sf"/>
</dbReference>
<dbReference type="PROSITE" id="PS51891">
    <property type="entry name" value="CENP_V_GFA"/>
    <property type="match status" value="1"/>
</dbReference>
<evidence type="ECO:0000256" key="1">
    <source>
        <dbReference type="ARBA" id="ARBA00005495"/>
    </source>
</evidence>
<keyword evidence="7" id="KW-1185">Reference proteome</keyword>
<dbReference type="Pfam" id="PF04828">
    <property type="entry name" value="GFA"/>
    <property type="match status" value="1"/>
</dbReference>
<evidence type="ECO:0000259" key="5">
    <source>
        <dbReference type="PROSITE" id="PS51891"/>
    </source>
</evidence>